<reference evidence="1 2" key="1">
    <citation type="submission" date="2021-06" db="EMBL/GenBank/DDBJ databases">
        <authorList>
            <person name="Kallberg Y."/>
            <person name="Tangrot J."/>
            <person name="Rosling A."/>
        </authorList>
    </citation>
    <scope>NUCLEOTIDE SEQUENCE [LARGE SCALE GENOMIC DNA]</scope>
    <source>
        <strain evidence="1 2">120-4 pot B 10/14</strain>
    </source>
</reference>
<feature type="non-terminal residue" evidence="1">
    <location>
        <position position="317"/>
    </location>
</feature>
<dbReference type="PANTHER" id="PTHR35871">
    <property type="entry name" value="EXPRESSED PROTEIN"/>
    <property type="match status" value="1"/>
</dbReference>
<organism evidence="1 2">
    <name type="scientific">Gigaspora margarita</name>
    <dbReference type="NCBI Taxonomy" id="4874"/>
    <lineage>
        <taxon>Eukaryota</taxon>
        <taxon>Fungi</taxon>
        <taxon>Fungi incertae sedis</taxon>
        <taxon>Mucoromycota</taxon>
        <taxon>Glomeromycotina</taxon>
        <taxon>Glomeromycetes</taxon>
        <taxon>Diversisporales</taxon>
        <taxon>Gigasporaceae</taxon>
        <taxon>Gigaspora</taxon>
    </lineage>
</organism>
<name>A0ABN7UD76_GIGMA</name>
<keyword evidence="2" id="KW-1185">Reference proteome</keyword>
<protein>
    <submittedName>
        <fullName evidence="1">41960_t:CDS:1</fullName>
    </submittedName>
</protein>
<proteinExistence type="predicted"/>
<evidence type="ECO:0000313" key="1">
    <source>
        <dbReference type="EMBL" id="CAG8550663.1"/>
    </source>
</evidence>
<gene>
    <name evidence="1" type="ORF">GMARGA_LOCUS4540</name>
</gene>
<dbReference type="PANTHER" id="PTHR35871:SF1">
    <property type="entry name" value="CXC1-LIKE CYSTEINE CLUSTER ASSOCIATED WITH KDZ TRANSPOSASES DOMAIN-CONTAINING PROTEIN"/>
    <property type="match status" value="1"/>
</dbReference>
<comment type="caution">
    <text evidence="1">The sequence shown here is derived from an EMBL/GenBank/DDBJ whole genome shotgun (WGS) entry which is preliminary data.</text>
</comment>
<accession>A0ABN7UD76</accession>
<dbReference type="Proteomes" id="UP000789901">
    <property type="component" value="Unassembled WGS sequence"/>
</dbReference>
<dbReference type="EMBL" id="CAJVQB010001803">
    <property type="protein sequence ID" value="CAG8550663.1"/>
    <property type="molecule type" value="Genomic_DNA"/>
</dbReference>
<sequence length="317" mass="37287">MPKNLRVDLQLMLEAELKKTAQNTQFITTYFVSTLMYSNIVLALTSTCESSIVSIEMELMEVELMKTEPIEAEPIEAKLMDVELMDMELAESELTEVKSSEVDKKTKMRLVIKKLDGILKKDNNQMDKGECKKWRKDIYIDGYKREDVVQYRQTVFLLMIKKLKPVLIEYDDKDLTKLIEKKIPSEKKQYCEHKIYPKGRGQCIHVSKFLYEPLGRVYLTEEQHAFYPEIPKHYITELLEIEIALLDTMLVFGFDNSSSHGAFTKDALVANRMNVGYRDKQPKMHFSRFFDSMLQEMVFPLNHRNKKKRRQPKEITE</sequence>
<evidence type="ECO:0000313" key="2">
    <source>
        <dbReference type="Proteomes" id="UP000789901"/>
    </source>
</evidence>